<dbReference type="EMBL" id="KZ110596">
    <property type="protein sequence ID" value="OSX62825.1"/>
    <property type="molecule type" value="Genomic_DNA"/>
</dbReference>
<gene>
    <name evidence="3" type="ORF">POSPLADRAFT_1039752</name>
</gene>
<dbReference type="RefSeq" id="XP_024339619.1">
    <property type="nucleotide sequence ID" value="XM_024477590.1"/>
</dbReference>
<sequence>MNTVAAQKEVSVPLIFDPTRDAFRPLLEAHRAEIESIKRRTFKFGPTERHQLDVYYPPAESQTTGGKCPVLFFFYGGGFVGGTRAFPPPYDLAYVNLGAFFAKRGILTVIPDYRLVPDVKFPEPVEDVRDAIAWCVANVDTIANEDTVAIDFKSLFAMSHSAGTVHLSTALLYPGLLPSDLRSRFRGIILKGGVYRFSPDTKLADPAALVDLFGSWDNVQANTPLTLLEHAPRDIIDNFPDTIMLASEREPDGLIASNEIFAEALRAKLGKDVPFFINKRHNHISPDWALFSGEGEEWAEEVTQWINMKYASK</sequence>
<feature type="domain" description="BD-FAE-like" evidence="2">
    <location>
        <begin position="52"/>
        <end position="169"/>
    </location>
</feature>
<dbReference type="AlphaFoldDB" id="A0A1X6N2H5"/>
<evidence type="ECO:0000256" key="1">
    <source>
        <dbReference type="ARBA" id="ARBA00022801"/>
    </source>
</evidence>
<dbReference type="STRING" id="670580.A0A1X6N2H5"/>
<reference evidence="3 4" key="1">
    <citation type="submission" date="2017-04" db="EMBL/GenBank/DDBJ databases">
        <title>Genome Sequence of the Model Brown-Rot Fungus Postia placenta SB12.</title>
        <authorList>
            <consortium name="DOE Joint Genome Institute"/>
            <person name="Gaskell J."/>
            <person name="Kersten P."/>
            <person name="Larrondo L.F."/>
            <person name="Canessa P."/>
            <person name="Martinez D."/>
            <person name="Hibbett D."/>
            <person name="Schmoll M."/>
            <person name="Kubicek C.P."/>
            <person name="Martinez A.T."/>
            <person name="Yadav J."/>
            <person name="Master E."/>
            <person name="Magnuson J.K."/>
            <person name="James T."/>
            <person name="Yaver D."/>
            <person name="Berka R."/>
            <person name="Labutti K."/>
            <person name="Lipzen A."/>
            <person name="Aerts A."/>
            <person name="Barry K."/>
            <person name="Henrissat B."/>
            <person name="Blanchette R."/>
            <person name="Grigoriev I."/>
            <person name="Cullen D."/>
        </authorList>
    </citation>
    <scope>NUCLEOTIDE SEQUENCE [LARGE SCALE GENOMIC DNA]</scope>
    <source>
        <strain evidence="3 4">MAD-698-R-SB12</strain>
    </source>
</reference>
<protein>
    <recommendedName>
        <fullName evidence="2">BD-FAE-like domain-containing protein</fullName>
    </recommendedName>
</protein>
<dbReference type="InterPro" id="IPR029058">
    <property type="entry name" value="AB_hydrolase_fold"/>
</dbReference>
<accession>A0A1X6N2H5</accession>
<keyword evidence="4" id="KW-1185">Reference proteome</keyword>
<evidence type="ECO:0000313" key="3">
    <source>
        <dbReference type="EMBL" id="OSX62825.1"/>
    </source>
</evidence>
<dbReference type="Pfam" id="PF20434">
    <property type="entry name" value="BD-FAE"/>
    <property type="match status" value="1"/>
</dbReference>
<dbReference type="GeneID" id="36322540"/>
<organism evidence="3 4">
    <name type="scientific">Postia placenta MAD-698-R-SB12</name>
    <dbReference type="NCBI Taxonomy" id="670580"/>
    <lineage>
        <taxon>Eukaryota</taxon>
        <taxon>Fungi</taxon>
        <taxon>Dikarya</taxon>
        <taxon>Basidiomycota</taxon>
        <taxon>Agaricomycotina</taxon>
        <taxon>Agaricomycetes</taxon>
        <taxon>Polyporales</taxon>
        <taxon>Adustoporiaceae</taxon>
        <taxon>Rhodonia</taxon>
    </lineage>
</organism>
<dbReference type="SUPFAM" id="SSF53474">
    <property type="entry name" value="alpha/beta-Hydrolases"/>
    <property type="match status" value="1"/>
</dbReference>
<dbReference type="GO" id="GO:0016787">
    <property type="term" value="F:hydrolase activity"/>
    <property type="evidence" value="ECO:0007669"/>
    <property type="project" value="UniProtKB-KW"/>
</dbReference>
<dbReference type="PANTHER" id="PTHR48081">
    <property type="entry name" value="AB HYDROLASE SUPERFAMILY PROTEIN C4A8.06C"/>
    <property type="match status" value="1"/>
</dbReference>
<proteinExistence type="predicted"/>
<evidence type="ECO:0000313" key="4">
    <source>
        <dbReference type="Proteomes" id="UP000194127"/>
    </source>
</evidence>
<dbReference type="Gene3D" id="3.40.50.1820">
    <property type="entry name" value="alpha/beta hydrolase"/>
    <property type="match status" value="1"/>
</dbReference>
<dbReference type="InterPro" id="IPR049492">
    <property type="entry name" value="BD-FAE-like_dom"/>
</dbReference>
<dbReference type="OrthoDB" id="433474at2759"/>
<keyword evidence="1" id="KW-0378">Hydrolase</keyword>
<dbReference type="InterPro" id="IPR050300">
    <property type="entry name" value="GDXG_lipolytic_enzyme"/>
</dbReference>
<dbReference type="Proteomes" id="UP000194127">
    <property type="component" value="Unassembled WGS sequence"/>
</dbReference>
<name>A0A1X6N2H5_9APHY</name>
<evidence type="ECO:0000259" key="2">
    <source>
        <dbReference type="Pfam" id="PF20434"/>
    </source>
</evidence>